<proteinExistence type="predicted"/>
<protein>
    <submittedName>
        <fullName evidence="1">Uncharacterized protein</fullName>
    </submittedName>
</protein>
<sequence>MCKESTPYSPKAINFRLEDPIDRAIAWIEFERNPLLFEGVRCNIQFPDRNPVGSMPHKLRNIYLHLLPPNLCRVNALFAKAINSHLEDPIDRAIAWIEFERNPLLFEDGAMQYSISGQKSGGSMPPQTEKR</sequence>
<reference evidence="1 2" key="1">
    <citation type="submission" date="2021-06" db="EMBL/GenBank/DDBJ databases">
        <title>Caerostris darwini draft genome.</title>
        <authorList>
            <person name="Kono N."/>
            <person name="Arakawa K."/>
        </authorList>
    </citation>
    <scope>NUCLEOTIDE SEQUENCE [LARGE SCALE GENOMIC DNA]</scope>
</reference>
<keyword evidence="2" id="KW-1185">Reference proteome</keyword>
<dbReference type="Proteomes" id="UP001054837">
    <property type="component" value="Unassembled WGS sequence"/>
</dbReference>
<gene>
    <name evidence="1" type="ORF">CDAR_607301</name>
</gene>
<accession>A0AAV4NI76</accession>
<evidence type="ECO:0000313" key="2">
    <source>
        <dbReference type="Proteomes" id="UP001054837"/>
    </source>
</evidence>
<dbReference type="EMBL" id="BPLQ01001721">
    <property type="protein sequence ID" value="GIX84496.1"/>
    <property type="molecule type" value="Genomic_DNA"/>
</dbReference>
<dbReference type="AlphaFoldDB" id="A0AAV4NI76"/>
<organism evidence="1 2">
    <name type="scientific">Caerostris darwini</name>
    <dbReference type="NCBI Taxonomy" id="1538125"/>
    <lineage>
        <taxon>Eukaryota</taxon>
        <taxon>Metazoa</taxon>
        <taxon>Ecdysozoa</taxon>
        <taxon>Arthropoda</taxon>
        <taxon>Chelicerata</taxon>
        <taxon>Arachnida</taxon>
        <taxon>Araneae</taxon>
        <taxon>Araneomorphae</taxon>
        <taxon>Entelegynae</taxon>
        <taxon>Araneoidea</taxon>
        <taxon>Araneidae</taxon>
        <taxon>Caerostris</taxon>
    </lineage>
</organism>
<comment type="caution">
    <text evidence="1">The sequence shown here is derived from an EMBL/GenBank/DDBJ whole genome shotgun (WGS) entry which is preliminary data.</text>
</comment>
<evidence type="ECO:0000313" key="1">
    <source>
        <dbReference type="EMBL" id="GIX84496.1"/>
    </source>
</evidence>
<name>A0AAV4NI76_9ARAC</name>